<evidence type="ECO:0000313" key="2">
    <source>
        <dbReference type="Proteomes" id="UP001500957"/>
    </source>
</evidence>
<organism evidence="1 2">
    <name type="scientific">Sporichthya brevicatena</name>
    <dbReference type="NCBI Taxonomy" id="171442"/>
    <lineage>
        <taxon>Bacteria</taxon>
        <taxon>Bacillati</taxon>
        <taxon>Actinomycetota</taxon>
        <taxon>Actinomycetes</taxon>
        <taxon>Sporichthyales</taxon>
        <taxon>Sporichthyaceae</taxon>
        <taxon>Sporichthya</taxon>
    </lineage>
</organism>
<dbReference type="Pfam" id="PF20544">
    <property type="entry name" value="DUF6758"/>
    <property type="match status" value="1"/>
</dbReference>
<sequence>MHEDVEPLAPVGLPTRERIERELHAGPSPDVPFWLPWPLPTGWLATGITHAGDDRHGVRATAVAFTGPNPVGGPADLVIVAEEPGVGLGARCAGLAGPDPGTDIATQVPHAKIAAAGHPTALWCVPGAPDRAVYVGEALGCWLWLILTPASAGALVADHITLIDLRDAPCDLDLPLGPALTTLPSGPDGPEQT</sequence>
<dbReference type="InterPro" id="IPR046646">
    <property type="entry name" value="DUF6758"/>
</dbReference>
<keyword evidence="2" id="KW-1185">Reference proteome</keyword>
<dbReference type="EMBL" id="BAAAHE010000006">
    <property type="protein sequence ID" value="GAA0606349.1"/>
    <property type="molecule type" value="Genomic_DNA"/>
</dbReference>
<name>A0ABP3RAP6_9ACTN</name>
<dbReference type="Proteomes" id="UP001500957">
    <property type="component" value="Unassembled WGS sequence"/>
</dbReference>
<comment type="caution">
    <text evidence="1">The sequence shown here is derived from an EMBL/GenBank/DDBJ whole genome shotgun (WGS) entry which is preliminary data.</text>
</comment>
<accession>A0ABP3RAP6</accession>
<proteinExistence type="predicted"/>
<protein>
    <submittedName>
        <fullName evidence="1">Uncharacterized protein</fullName>
    </submittedName>
</protein>
<evidence type="ECO:0000313" key="1">
    <source>
        <dbReference type="EMBL" id="GAA0606349.1"/>
    </source>
</evidence>
<gene>
    <name evidence="1" type="ORF">GCM10009547_05370</name>
</gene>
<reference evidence="2" key="1">
    <citation type="journal article" date="2019" name="Int. J. Syst. Evol. Microbiol.">
        <title>The Global Catalogue of Microorganisms (GCM) 10K type strain sequencing project: providing services to taxonomists for standard genome sequencing and annotation.</title>
        <authorList>
            <consortium name="The Broad Institute Genomics Platform"/>
            <consortium name="The Broad Institute Genome Sequencing Center for Infectious Disease"/>
            <person name="Wu L."/>
            <person name="Ma J."/>
        </authorList>
    </citation>
    <scope>NUCLEOTIDE SEQUENCE [LARGE SCALE GENOMIC DNA]</scope>
    <source>
        <strain evidence="2">JCM 10671</strain>
    </source>
</reference>